<reference evidence="2" key="1">
    <citation type="submission" date="2022-11" db="EMBL/GenBank/DDBJ databases">
        <authorList>
            <person name="Petersen C."/>
        </authorList>
    </citation>
    <scope>NUCLEOTIDE SEQUENCE</scope>
    <source>
        <strain evidence="2">IBT 22155</strain>
    </source>
</reference>
<dbReference type="AlphaFoldDB" id="A0A9W9H9U3"/>
<accession>A0A9W9H9U3</accession>
<dbReference type="InterPro" id="IPR011009">
    <property type="entry name" value="Kinase-like_dom_sf"/>
</dbReference>
<dbReference type="CDD" id="cd05120">
    <property type="entry name" value="APH_ChoK_like"/>
    <property type="match status" value="1"/>
</dbReference>
<dbReference type="Proteomes" id="UP001149079">
    <property type="component" value="Unassembled WGS sequence"/>
</dbReference>
<protein>
    <recommendedName>
        <fullName evidence="1">Aminoglycoside phosphotransferase domain-containing protein</fullName>
    </recommendedName>
</protein>
<evidence type="ECO:0000313" key="2">
    <source>
        <dbReference type="EMBL" id="KAJ5142573.1"/>
    </source>
</evidence>
<feature type="domain" description="Aminoglycoside phosphotransferase" evidence="1">
    <location>
        <begin position="62"/>
        <end position="239"/>
    </location>
</feature>
<dbReference type="SUPFAM" id="SSF56112">
    <property type="entry name" value="Protein kinase-like (PK-like)"/>
    <property type="match status" value="1"/>
</dbReference>
<dbReference type="PANTHER" id="PTHR21310:SF48">
    <property type="entry name" value="AMINOGLYCOSIDE PHOSPHOTRANSFERASE DOMAIN-CONTAINING PROTEIN"/>
    <property type="match status" value="1"/>
</dbReference>
<dbReference type="InterPro" id="IPR002575">
    <property type="entry name" value="Aminoglycoside_PTrfase"/>
</dbReference>
<sequence length="300" mass="34659">MASSEVPCPACKWTPDQQRRCSYESNVRLFYGAGDRGYWALGSKFIFKDRGIDPPSYEVMNTRFLAEKTTIPVPITVQEWTEGKRYFQIVERVPGVPLDEIWSSIPQPDRERLASQTAGYLNQLRNFHSPKMQSLHGQPLHCAHLFLGDDYGVPHGPLSTAEELWDELAKALENDKIPDAVRSRFRETMPSPLPWTFTHGDLTDCNIIVDPVTFELRSVIDWESSGYFPVWWEFAWASVGLSTEDKEWKDLLRGNMANQEEGRQWYLNYKSFTTNQPWALERRVRFLKECGVEGDIDISK</sequence>
<dbReference type="Gene3D" id="3.90.1200.10">
    <property type="match status" value="1"/>
</dbReference>
<dbReference type="GeneID" id="81401274"/>
<organism evidence="2 3">
    <name type="scientific">Penicillium bovifimosum</name>
    <dbReference type="NCBI Taxonomy" id="126998"/>
    <lineage>
        <taxon>Eukaryota</taxon>
        <taxon>Fungi</taxon>
        <taxon>Dikarya</taxon>
        <taxon>Ascomycota</taxon>
        <taxon>Pezizomycotina</taxon>
        <taxon>Eurotiomycetes</taxon>
        <taxon>Eurotiomycetidae</taxon>
        <taxon>Eurotiales</taxon>
        <taxon>Aspergillaceae</taxon>
        <taxon>Penicillium</taxon>
    </lineage>
</organism>
<comment type="caution">
    <text evidence="2">The sequence shown here is derived from an EMBL/GenBank/DDBJ whole genome shotgun (WGS) entry which is preliminary data.</text>
</comment>
<reference evidence="2" key="2">
    <citation type="journal article" date="2023" name="IMA Fungus">
        <title>Comparative genomic study of the Penicillium genus elucidates a diverse pangenome and 15 lateral gene transfer events.</title>
        <authorList>
            <person name="Petersen C."/>
            <person name="Sorensen T."/>
            <person name="Nielsen M.R."/>
            <person name="Sondergaard T.E."/>
            <person name="Sorensen J.L."/>
            <person name="Fitzpatrick D.A."/>
            <person name="Frisvad J.C."/>
            <person name="Nielsen K.L."/>
        </authorList>
    </citation>
    <scope>NUCLEOTIDE SEQUENCE</scope>
    <source>
        <strain evidence="2">IBT 22155</strain>
    </source>
</reference>
<gene>
    <name evidence="2" type="ORF">N7515_001360</name>
</gene>
<proteinExistence type="predicted"/>
<dbReference type="PANTHER" id="PTHR21310">
    <property type="entry name" value="AMINOGLYCOSIDE PHOSPHOTRANSFERASE-RELATED-RELATED"/>
    <property type="match status" value="1"/>
</dbReference>
<dbReference type="Pfam" id="PF01636">
    <property type="entry name" value="APH"/>
    <property type="match status" value="1"/>
</dbReference>
<evidence type="ECO:0000259" key="1">
    <source>
        <dbReference type="Pfam" id="PF01636"/>
    </source>
</evidence>
<name>A0A9W9H9U3_9EURO</name>
<dbReference type="RefSeq" id="XP_056524217.1">
    <property type="nucleotide sequence ID" value="XM_056662104.1"/>
</dbReference>
<keyword evidence="3" id="KW-1185">Reference proteome</keyword>
<dbReference type="OrthoDB" id="8300194at2759"/>
<dbReference type="EMBL" id="JAPQKL010000002">
    <property type="protein sequence ID" value="KAJ5142573.1"/>
    <property type="molecule type" value="Genomic_DNA"/>
</dbReference>
<dbReference type="InterPro" id="IPR051678">
    <property type="entry name" value="AGP_Transferase"/>
</dbReference>
<evidence type="ECO:0000313" key="3">
    <source>
        <dbReference type="Proteomes" id="UP001149079"/>
    </source>
</evidence>